<name>A0A2R6C8G2_9ARCH</name>
<gene>
    <name evidence="1" type="ORF">B9Q04_12200</name>
</gene>
<dbReference type="Proteomes" id="UP000242015">
    <property type="component" value="Unassembled WGS sequence"/>
</dbReference>
<dbReference type="Gene3D" id="3.60.70.12">
    <property type="entry name" value="L-amino peptidase D-ALA esterase/amidase"/>
    <property type="match status" value="1"/>
</dbReference>
<dbReference type="EMBL" id="NEXF01000305">
    <property type="protein sequence ID" value="PSO07192.1"/>
    <property type="molecule type" value="Genomic_DNA"/>
</dbReference>
<dbReference type="Pfam" id="PF03576">
    <property type="entry name" value="Peptidase_S58"/>
    <property type="match status" value="1"/>
</dbReference>
<dbReference type="AlphaFoldDB" id="A0A2R6C8G2"/>
<evidence type="ECO:0000313" key="2">
    <source>
        <dbReference type="Proteomes" id="UP000242015"/>
    </source>
</evidence>
<dbReference type="InterPro" id="IPR005321">
    <property type="entry name" value="Peptidase_S58_DmpA"/>
</dbReference>
<dbReference type="SUPFAM" id="SSF56266">
    <property type="entry name" value="DmpA/ArgJ-like"/>
    <property type="match status" value="1"/>
</dbReference>
<comment type="caution">
    <text evidence="1">The sequence shown here is derived from an EMBL/GenBank/DDBJ whole genome shotgun (WGS) entry which is preliminary data.</text>
</comment>
<evidence type="ECO:0000313" key="1">
    <source>
        <dbReference type="EMBL" id="PSO07192.1"/>
    </source>
</evidence>
<protein>
    <submittedName>
        <fullName evidence="1">Uncharacterized protein</fullName>
    </submittedName>
</protein>
<organism evidence="1 2">
    <name type="scientific">Candidatus Marsarchaeota G2 archaeon BE_D</name>
    <dbReference type="NCBI Taxonomy" id="1978158"/>
    <lineage>
        <taxon>Archaea</taxon>
        <taxon>Candidatus Marsarchaeota</taxon>
        <taxon>Candidatus Marsarchaeota group 2</taxon>
    </lineage>
</organism>
<sequence>MIVSHLRTRDLGIKFDGESGEKNSITDVPGVEVGHSTIIRGEGKEAVRTGLTALLLCGKKFADVNVVYGVFTLNGRGTHRVSLYVGARRYASAYLSYA</sequence>
<dbReference type="InterPro" id="IPR016117">
    <property type="entry name" value="ArgJ-like_dom_sf"/>
</dbReference>
<accession>A0A2R6C8G2</accession>
<proteinExistence type="predicted"/>
<reference evidence="1 2" key="1">
    <citation type="submission" date="2017-04" db="EMBL/GenBank/DDBJ databases">
        <title>Novel microbial lineages endemic to geothermal iron-oxide mats fill important gaps in the evolutionary history of Archaea.</title>
        <authorList>
            <person name="Jay Z.J."/>
            <person name="Beam J.P."/>
            <person name="Dlakic M."/>
            <person name="Rusch D.B."/>
            <person name="Kozubal M.A."/>
            <person name="Inskeep W.P."/>
        </authorList>
    </citation>
    <scope>NUCLEOTIDE SEQUENCE [LARGE SCALE GENOMIC DNA]</scope>
    <source>
        <strain evidence="1">BE_D</strain>
    </source>
</reference>